<evidence type="ECO:0000313" key="2">
    <source>
        <dbReference type="Proteomes" id="UP000004756"/>
    </source>
</evidence>
<proteinExistence type="predicted"/>
<dbReference type="EMBL" id="ACCJ01000457">
    <property type="protein sequence ID" value="EEG52307.1"/>
    <property type="molecule type" value="Genomic_DNA"/>
</dbReference>
<organism evidence="1 2">
    <name type="scientific">[Clostridium] asparagiforme DSM 15981</name>
    <dbReference type="NCBI Taxonomy" id="518636"/>
    <lineage>
        <taxon>Bacteria</taxon>
        <taxon>Bacillati</taxon>
        <taxon>Bacillota</taxon>
        <taxon>Clostridia</taxon>
        <taxon>Lachnospirales</taxon>
        <taxon>Lachnospiraceae</taxon>
        <taxon>Enterocloster</taxon>
    </lineage>
</organism>
<gene>
    <name evidence="1" type="ORF">CLOSTASPAR_05634</name>
</gene>
<evidence type="ECO:0000313" key="1">
    <source>
        <dbReference type="EMBL" id="EEG52307.1"/>
    </source>
</evidence>
<keyword evidence="2" id="KW-1185">Reference proteome</keyword>
<accession>C0D8N6</accession>
<reference evidence="1 2" key="2">
    <citation type="submission" date="2009-02" db="EMBL/GenBank/DDBJ databases">
        <title>Draft genome sequence of Clostridium asparagiforme (DSM 15981).</title>
        <authorList>
            <person name="Sudarsanam P."/>
            <person name="Ley R."/>
            <person name="Guruge J."/>
            <person name="Turnbaugh P.J."/>
            <person name="Mahowald M."/>
            <person name="Liep D."/>
            <person name="Gordon J."/>
        </authorList>
    </citation>
    <scope>NUCLEOTIDE SEQUENCE [LARGE SCALE GENOMIC DNA]</scope>
    <source>
        <strain evidence="1 2">DSM 15981</strain>
    </source>
</reference>
<dbReference type="AlphaFoldDB" id="C0D8N6"/>
<sequence>MHAGKRRLSVNLQLRKLTVRCILRTDNIVYTDMTWIYEL</sequence>
<comment type="caution">
    <text evidence="1">The sequence shown here is derived from an EMBL/GenBank/DDBJ whole genome shotgun (WGS) entry which is preliminary data.</text>
</comment>
<reference evidence="1 2" key="1">
    <citation type="submission" date="2009-01" db="EMBL/GenBank/DDBJ databases">
        <authorList>
            <person name="Fulton L."/>
            <person name="Clifton S."/>
            <person name="Fulton B."/>
            <person name="Xu J."/>
            <person name="Minx P."/>
            <person name="Pepin K.H."/>
            <person name="Johnson M."/>
            <person name="Bhonagiri V."/>
            <person name="Nash W.E."/>
            <person name="Mardis E.R."/>
            <person name="Wilson R.K."/>
        </authorList>
    </citation>
    <scope>NUCLEOTIDE SEQUENCE [LARGE SCALE GENOMIC DNA]</scope>
    <source>
        <strain evidence="1 2">DSM 15981</strain>
    </source>
</reference>
<dbReference type="HOGENOM" id="CLU_3307101_0_0_9"/>
<protein>
    <submittedName>
        <fullName evidence="1">Uncharacterized protein</fullName>
    </submittedName>
</protein>
<dbReference type="Proteomes" id="UP000004756">
    <property type="component" value="Unassembled WGS sequence"/>
</dbReference>
<name>C0D8N6_9FIRM</name>